<keyword evidence="1" id="KW-0732">Signal</keyword>
<protein>
    <submittedName>
        <fullName evidence="2">Putative secreted protein</fullName>
    </submittedName>
</protein>
<reference evidence="2" key="1">
    <citation type="submission" date="2019-12" db="EMBL/GenBank/DDBJ databases">
        <title>An insight into the sialome of adult female Ixodes ricinus ticks feeding for 6 days.</title>
        <authorList>
            <person name="Perner J."/>
            <person name="Ribeiro J.M.C."/>
        </authorList>
    </citation>
    <scope>NUCLEOTIDE SEQUENCE</scope>
    <source>
        <strain evidence="2">Semi-engorged</strain>
        <tissue evidence="2">Salivary glands</tissue>
    </source>
</reference>
<dbReference type="AlphaFoldDB" id="A0A6B0U5M3"/>
<feature type="chain" id="PRO_5025367570" evidence="1">
    <location>
        <begin position="19"/>
        <end position="98"/>
    </location>
</feature>
<dbReference type="EMBL" id="GIFC01005759">
    <property type="protein sequence ID" value="MXU87842.1"/>
    <property type="molecule type" value="Transcribed_RNA"/>
</dbReference>
<name>A0A6B0U5M3_IXORI</name>
<organism evidence="2">
    <name type="scientific">Ixodes ricinus</name>
    <name type="common">Common tick</name>
    <name type="synonym">Acarus ricinus</name>
    <dbReference type="NCBI Taxonomy" id="34613"/>
    <lineage>
        <taxon>Eukaryota</taxon>
        <taxon>Metazoa</taxon>
        <taxon>Ecdysozoa</taxon>
        <taxon>Arthropoda</taxon>
        <taxon>Chelicerata</taxon>
        <taxon>Arachnida</taxon>
        <taxon>Acari</taxon>
        <taxon>Parasitiformes</taxon>
        <taxon>Ixodida</taxon>
        <taxon>Ixodoidea</taxon>
        <taxon>Ixodidae</taxon>
        <taxon>Ixodinae</taxon>
        <taxon>Ixodes</taxon>
    </lineage>
</organism>
<evidence type="ECO:0000313" key="2">
    <source>
        <dbReference type="EMBL" id="MXU87842.1"/>
    </source>
</evidence>
<feature type="signal peptide" evidence="1">
    <location>
        <begin position="1"/>
        <end position="18"/>
    </location>
</feature>
<accession>A0A6B0U5M3</accession>
<sequence>MWLRLFPSSVMHDIGALAILASSAICPASHQCRFSTHLGFSWELREIFIFLQTTMRRASAPNKIFLLTFSSKCATSNRNIKHKPKLLQLELARVLLST</sequence>
<proteinExistence type="predicted"/>
<evidence type="ECO:0000256" key="1">
    <source>
        <dbReference type="SAM" id="SignalP"/>
    </source>
</evidence>